<dbReference type="SUPFAM" id="SSF81301">
    <property type="entry name" value="Nucleotidyltransferase"/>
    <property type="match status" value="1"/>
</dbReference>
<dbReference type="InterPro" id="IPR043519">
    <property type="entry name" value="NT_sf"/>
</dbReference>
<dbReference type="Proteomes" id="UP001157418">
    <property type="component" value="Unassembled WGS sequence"/>
</dbReference>
<evidence type="ECO:0000313" key="2">
    <source>
        <dbReference type="EMBL" id="CAH1416593.1"/>
    </source>
</evidence>
<dbReference type="Gene3D" id="2.60.40.1670">
    <property type="entry name" value="beta-sandwich domain of Sec23/24"/>
    <property type="match status" value="1"/>
</dbReference>
<dbReference type="InterPro" id="IPR048840">
    <property type="entry name" value="PolA_pol_NTPase"/>
</dbReference>
<dbReference type="PANTHER" id="PTHR13803">
    <property type="entry name" value="SEC24-RELATED PROTEIN"/>
    <property type="match status" value="1"/>
</dbReference>
<dbReference type="AlphaFoldDB" id="A0AAU9M6Y2"/>
<sequence length="142" mass="15756">MLSDMPDVTELHLVPEAHVPMMKFKLNGVSIYLLYAKLSLWVIPEPAASDFIVRDTGNCRPRYMRCTINQIPCTSDLLNTSGMQLALLVKPLALPHPSEEPIQIVDFREGGPVCCSCCKGYIKLLTLGASTVMMGSFFSKNY</sequence>
<gene>
    <name evidence="2" type="ORF">LVIROSA_LOCUS4346</name>
</gene>
<dbReference type="InterPro" id="IPR050550">
    <property type="entry name" value="SEC23_SEC24_subfamily"/>
</dbReference>
<name>A0AAU9M6Y2_9ASTR</name>
<dbReference type="SUPFAM" id="SSF81995">
    <property type="entry name" value="beta-sandwich domain of Sec23/24"/>
    <property type="match status" value="1"/>
</dbReference>
<evidence type="ECO:0000259" key="1">
    <source>
        <dbReference type="Pfam" id="PF20750"/>
    </source>
</evidence>
<reference evidence="2 3" key="1">
    <citation type="submission" date="2022-01" db="EMBL/GenBank/DDBJ databases">
        <authorList>
            <person name="Xiong W."/>
            <person name="Schranz E."/>
        </authorList>
    </citation>
    <scope>NUCLEOTIDE SEQUENCE [LARGE SCALE GENOMIC DNA]</scope>
</reference>
<dbReference type="GO" id="GO:0030127">
    <property type="term" value="C:COPII vesicle coat"/>
    <property type="evidence" value="ECO:0007669"/>
    <property type="project" value="TreeGrafter"/>
</dbReference>
<proteinExistence type="predicted"/>
<dbReference type="EMBL" id="CAKMRJ010000002">
    <property type="protein sequence ID" value="CAH1416593.1"/>
    <property type="molecule type" value="Genomic_DNA"/>
</dbReference>
<dbReference type="Gene3D" id="2.30.30.380">
    <property type="entry name" value="Zn-finger domain of Sec23/24"/>
    <property type="match status" value="1"/>
</dbReference>
<dbReference type="GO" id="GO:0070971">
    <property type="term" value="C:endoplasmic reticulum exit site"/>
    <property type="evidence" value="ECO:0007669"/>
    <property type="project" value="TreeGrafter"/>
</dbReference>
<dbReference type="Pfam" id="PF20750">
    <property type="entry name" value="PAP_NTPase"/>
    <property type="match status" value="1"/>
</dbReference>
<dbReference type="GO" id="GO:0090110">
    <property type="term" value="P:COPII-coated vesicle cargo loading"/>
    <property type="evidence" value="ECO:0007669"/>
    <property type="project" value="TreeGrafter"/>
</dbReference>
<dbReference type="GO" id="GO:0000149">
    <property type="term" value="F:SNARE binding"/>
    <property type="evidence" value="ECO:0007669"/>
    <property type="project" value="TreeGrafter"/>
</dbReference>
<comment type="caution">
    <text evidence="2">The sequence shown here is derived from an EMBL/GenBank/DDBJ whole genome shotgun (WGS) entry which is preliminary data.</text>
</comment>
<accession>A0AAU9M6Y2</accession>
<dbReference type="GO" id="GO:0008270">
    <property type="term" value="F:zinc ion binding"/>
    <property type="evidence" value="ECO:0007669"/>
    <property type="project" value="TreeGrafter"/>
</dbReference>
<keyword evidence="3" id="KW-1185">Reference proteome</keyword>
<organism evidence="2 3">
    <name type="scientific">Lactuca virosa</name>
    <dbReference type="NCBI Taxonomy" id="75947"/>
    <lineage>
        <taxon>Eukaryota</taxon>
        <taxon>Viridiplantae</taxon>
        <taxon>Streptophyta</taxon>
        <taxon>Embryophyta</taxon>
        <taxon>Tracheophyta</taxon>
        <taxon>Spermatophyta</taxon>
        <taxon>Magnoliopsida</taxon>
        <taxon>eudicotyledons</taxon>
        <taxon>Gunneridae</taxon>
        <taxon>Pentapetalae</taxon>
        <taxon>asterids</taxon>
        <taxon>campanulids</taxon>
        <taxon>Asterales</taxon>
        <taxon>Asteraceae</taxon>
        <taxon>Cichorioideae</taxon>
        <taxon>Cichorieae</taxon>
        <taxon>Lactucinae</taxon>
        <taxon>Lactuca</taxon>
    </lineage>
</organism>
<dbReference type="Gene3D" id="3.30.460.10">
    <property type="entry name" value="Beta Polymerase, domain 2"/>
    <property type="match status" value="1"/>
</dbReference>
<protein>
    <recommendedName>
        <fullName evidence="1">Poly(A) polymerase nucleotidyltransferase domain-containing protein</fullName>
    </recommendedName>
</protein>
<evidence type="ECO:0000313" key="3">
    <source>
        <dbReference type="Proteomes" id="UP001157418"/>
    </source>
</evidence>
<dbReference type="PANTHER" id="PTHR13803:SF41">
    <property type="entry name" value="ZINC FINGER, SEC23_SEC24-TYPE, SEC23_SEC24, TRUNK DOMAIN, SEC23_SEC24, HELICAL"/>
    <property type="match status" value="1"/>
</dbReference>
<feature type="domain" description="Poly(A) polymerase nucleotidyltransferase" evidence="1">
    <location>
        <begin position="1"/>
        <end position="45"/>
    </location>
</feature>